<protein>
    <submittedName>
        <fullName evidence="1">Uncharacterized protein</fullName>
    </submittedName>
</protein>
<reference evidence="1 2" key="1">
    <citation type="journal article" date="2012" name="J. Bacteriol.">
        <title>Draft genome of Streptomyces tsukubaensis NRRL 18488, the producer of the clinically important immunosuppressant tacrolimus (FK506).</title>
        <authorList>
            <person name="Barreiro C."/>
            <person name="Prieto C."/>
            <person name="Sola-Landa A."/>
            <person name="Solera E."/>
            <person name="Martinez-Castro M."/>
            <person name="Perez-Redondo R."/>
            <person name="Garcia-Estrada C."/>
            <person name="Aparicio J.F."/>
            <person name="Fernandez-Martinez L.T."/>
            <person name="Santos-Aberturas J."/>
            <person name="Salehi-Najafabadi Z."/>
            <person name="Rodriguez-Garcia A."/>
            <person name="Tauch A."/>
            <person name="Martin J.F."/>
        </authorList>
    </citation>
    <scope>NUCLEOTIDE SEQUENCE [LARGE SCALE GENOMIC DNA]</scope>
    <source>
        <strain evidence="2">DSM 42081 / NBRC 108919 / NRRL 18488 / 9993</strain>
    </source>
</reference>
<keyword evidence="2" id="KW-1185">Reference proteome</keyword>
<dbReference type="Proteomes" id="UP000005940">
    <property type="component" value="Chromosome"/>
</dbReference>
<gene>
    <name evidence="1" type="ORF">STSU_023385</name>
</gene>
<name>I2MYU3_STRT9</name>
<accession>I2MYU3</accession>
<dbReference type="EMBL" id="CP029159">
    <property type="protein sequence ID" value="QKM69669.1"/>
    <property type="molecule type" value="Genomic_DNA"/>
</dbReference>
<proteinExistence type="predicted"/>
<evidence type="ECO:0000313" key="1">
    <source>
        <dbReference type="EMBL" id="QKM69669.1"/>
    </source>
</evidence>
<dbReference type="AlphaFoldDB" id="I2MYU3"/>
<dbReference type="RefSeq" id="WP_006349109.1">
    <property type="nucleotide sequence ID" value="NZ_CP029159.1"/>
</dbReference>
<organism evidence="1 2">
    <name type="scientific">Streptomyces tsukubensis (strain DSM 42081 / NBRC 108919 / NRRL 18488 / 9993)</name>
    <dbReference type="NCBI Taxonomy" id="1114943"/>
    <lineage>
        <taxon>Bacteria</taxon>
        <taxon>Bacillati</taxon>
        <taxon>Actinomycetota</taxon>
        <taxon>Actinomycetes</taxon>
        <taxon>Kitasatosporales</taxon>
        <taxon>Streptomycetaceae</taxon>
        <taxon>Streptomyces</taxon>
    </lineage>
</organism>
<evidence type="ECO:0000313" key="2">
    <source>
        <dbReference type="Proteomes" id="UP000005940"/>
    </source>
</evidence>
<sequence>MRNPIVALLARLRTFLSPRRRRQPLVIVLVRPNPAVDPWTQPWTSPSQTEAQEILRQRATATATGTIAPPEAWRLIVARNGLRFPRPVAVRAVRPGPAWTWIR</sequence>